<dbReference type="NCBIfam" id="NF004824">
    <property type="entry name" value="PRK06180.1"/>
    <property type="match status" value="1"/>
</dbReference>
<gene>
    <name evidence="4" type="ORF">GCM10010961_41590</name>
</gene>
<dbReference type="InterPro" id="IPR020904">
    <property type="entry name" value="Sc_DH/Rdtase_CS"/>
</dbReference>
<evidence type="ECO:0000313" key="5">
    <source>
        <dbReference type="Proteomes" id="UP000611500"/>
    </source>
</evidence>
<dbReference type="InterPro" id="IPR051911">
    <property type="entry name" value="SDR_oxidoreductase"/>
</dbReference>
<protein>
    <submittedName>
        <fullName evidence="4">Short-chain dehydrogenase/reductase</fullName>
    </submittedName>
</protein>
<name>A0A8J3HCX8_9RHOB</name>
<evidence type="ECO:0000256" key="3">
    <source>
        <dbReference type="RuleBase" id="RU000363"/>
    </source>
</evidence>
<keyword evidence="5" id="KW-1185">Reference proteome</keyword>
<dbReference type="RefSeq" id="WP_028095279.1">
    <property type="nucleotide sequence ID" value="NZ_BNAP01000037.1"/>
</dbReference>
<evidence type="ECO:0000313" key="4">
    <source>
        <dbReference type="EMBL" id="GHH03497.1"/>
    </source>
</evidence>
<comment type="similarity">
    <text evidence="1 3">Belongs to the short-chain dehydrogenases/reductases (SDR) family.</text>
</comment>
<dbReference type="CDD" id="cd05374">
    <property type="entry name" value="17beta-HSD-like_SDR_c"/>
    <property type="match status" value="1"/>
</dbReference>
<sequence length="282" mass="30600">MSKENPVWFVTGCSTGFGREIAKLLLSRGWPVVMTARHIDSLSDLVQGHEDQALALALDVTDQAMIEKAVADAEARFGHIDVLVNNAGYGYFSAIEEGEDAEIRRQFETNVFGLTSLIRQVLPGMRARRKGHIINFSSIGGLIAYPALGYYNATKFAVEAISEALAKEAAPLGIKVTIIEPGGFRTDWAGRSVIESATEIADYAETAGALRRGLKEGSGHQAGDPVRAAATVVATYEAETPPLRLLLGAQAYGRALDRVEELRKNFEDWKDLTLSTDFPEGE</sequence>
<reference evidence="4" key="1">
    <citation type="journal article" date="2014" name="Int. J. Syst. Evol. Microbiol.">
        <title>Complete genome sequence of Corynebacterium casei LMG S-19264T (=DSM 44701T), isolated from a smear-ripened cheese.</title>
        <authorList>
            <consortium name="US DOE Joint Genome Institute (JGI-PGF)"/>
            <person name="Walter F."/>
            <person name="Albersmeier A."/>
            <person name="Kalinowski J."/>
            <person name="Ruckert C."/>
        </authorList>
    </citation>
    <scope>NUCLEOTIDE SEQUENCE</scope>
    <source>
        <strain evidence="4">CGMCC 1.7081</strain>
    </source>
</reference>
<dbReference type="InterPro" id="IPR002347">
    <property type="entry name" value="SDR_fam"/>
</dbReference>
<dbReference type="PRINTS" id="PR00081">
    <property type="entry name" value="GDHRDH"/>
</dbReference>
<dbReference type="NCBIfam" id="NF006114">
    <property type="entry name" value="PRK08263.1"/>
    <property type="match status" value="1"/>
</dbReference>
<evidence type="ECO:0000256" key="2">
    <source>
        <dbReference type="ARBA" id="ARBA00023002"/>
    </source>
</evidence>
<dbReference type="Proteomes" id="UP000611500">
    <property type="component" value="Unassembled WGS sequence"/>
</dbReference>
<organism evidence="4 5">
    <name type="scientific">Pseudodonghicola xiamenensis</name>
    <dbReference type="NCBI Taxonomy" id="337702"/>
    <lineage>
        <taxon>Bacteria</taxon>
        <taxon>Pseudomonadati</taxon>
        <taxon>Pseudomonadota</taxon>
        <taxon>Alphaproteobacteria</taxon>
        <taxon>Rhodobacterales</taxon>
        <taxon>Paracoccaceae</taxon>
        <taxon>Pseudodonghicola</taxon>
    </lineage>
</organism>
<dbReference type="PANTHER" id="PTHR43976:SF16">
    <property type="entry name" value="SHORT-CHAIN DEHYDROGENASE_REDUCTASE FAMILY PROTEIN"/>
    <property type="match status" value="1"/>
</dbReference>
<comment type="caution">
    <text evidence="4">The sequence shown here is derived from an EMBL/GenBank/DDBJ whole genome shotgun (WGS) entry which is preliminary data.</text>
</comment>
<dbReference type="Pfam" id="PF00106">
    <property type="entry name" value="adh_short"/>
    <property type="match status" value="1"/>
</dbReference>
<dbReference type="Gene3D" id="3.40.50.720">
    <property type="entry name" value="NAD(P)-binding Rossmann-like Domain"/>
    <property type="match status" value="1"/>
</dbReference>
<evidence type="ECO:0000256" key="1">
    <source>
        <dbReference type="ARBA" id="ARBA00006484"/>
    </source>
</evidence>
<dbReference type="PROSITE" id="PS00061">
    <property type="entry name" value="ADH_SHORT"/>
    <property type="match status" value="1"/>
</dbReference>
<dbReference type="SUPFAM" id="SSF51735">
    <property type="entry name" value="NAD(P)-binding Rossmann-fold domains"/>
    <property type="match status" value="1"/>
</dbReference>
<reference evidence="4" key="2">
    <citation type="submission" date="2020-09" db="EMBL/GenBank/DDBJ databases">
        <authorList>
            <person name="Sun Q."/>
            <person name="Zhou Y."/>
        </authorList>
    </citation>
    <scope>NUCLEOTIDE SEQUENCE</scope>
    <source>
        <strain evidence="4">CGMCC 1.7081</strain>
    </source>
</reference>
<accession>A0A8J3HCX8</accession>
<dbReference type="GO" id="GO:0016491">
    <property type="term" value="F:oxidoreductase activity"/>
    <property type="evidence" value="ECO:0007669"/>
    <property type="project" value="UniProtKB-KW"/>
</dbReference>
<dbReference type="EMBL" id="BNAP01000037">
    <property type="protein sequence ID" value="GHH03497.1"/>
    <property type="molecule type" value="Genomic_DNA"/>
</dbReference>
<dbReference type="AlphaFoldDB" id="A0A8J3HCX8"/>
<keyword evidence="2" id="KW-0560">Oxidoreductase</keyword>
<dbReference type="PANTHER" id="PTHR43976">
    <property type="entry name" value="SHORT CHAIN DEHYDROGENASE"/>
    <property type="match status" value="1"/>
</dbReference>
<dbReference type="InterPro" id="IPR036291">
    <property type="entry name" value="NAD(P)-bd_dom_sf"/>
</dbReference>
<dbReference type="PRINTS" id="PR00080">
    <property type="entry name" value="SDRFAMILY"/>
</dbReference>
<proteinExistence type="inferred from homology"/>